<feature type="transmembrane region" description="Helical" evidence="1">
    <location>
        <begin position="101"/>
        <end position="119"/>
    </location>
</feature>
<dbReference type="PANTHER" id="PTHR31965:SF1">
    <property type="entry name" value="TRANSMEMBRANE PROTEIN 42"/>
    <property type="match status" value="1"/>
</dbReference>
<dbReference type="EMBL" id="CABIJS010000011">
    <property type="protein sequence ID" value="VUZ39212.1"/>
    <property type="molecule type" value="Genomic_DNA"/>
</dbReference>
<name>A0A564XVZ7_HYMDI</name>
<gene>
    <name evidence="2" type="ORF">WMSIL1_LOCUS540</name>
</gene>
<dbReference type="AlphaFoldDB" id="A0A564XVZ7"/>
<evidence type="ECO:0000313" key="3">
    <source>
        <dbReference type="Proteomes" id="UP000321570"/>
    </source>
</evidence>
<evidence type="ECO:0000313" key="2">
    <source>
        <dbReference type="EMBL" id="VUZ39212.1"/>
    </source>
</evidence>
<keyword evidence="1" id="KW-0472">Membrane</keyword>
<dbReference type="InterPro" id="IPR039632">
    <property type="entry name" value="TMEM42"/>
</dbReference>
<reference evidence="2 3" key="1">
    <citation type="submission" date="2019-07" db="EMBL/GenBank/DDBJ databases">
        <authorList>
            <person name="Jastrzebski P J."/>
            <person name="Paukszto L."/>
            <person name="Jastrzebski P J."/>
        </authorList>
    </citation>
    <scope>NUCLEOTIDE SEQUENCE [LARGE SCALE GENOMIC DNA]</scope>
    <source>
        <strain evidence="2 3">WMS-il1</strain>
    </source>
</reference>
<keyword evidence="1" id="KW-1133">Transmembrane helix</keyword>
<keyword evidence="1" id="KW-0812">Transmembrane</keyword>
<proteinExistence type="predicted"/>
<dbReference type="PANTHER" id="PTHR31965">
    <property type="entry name" value="TRANSMEMBRANE PROTEIN 42"/>
    <property type="match status" value="1"/>
</dbReference>
<evidence type="ECO:0000256" key="1">
    <source>
        <dbReference type="SAM" id="Phobius"/>
    </source>
</evidence>
<protein>
    <recommendedName>
        <fullName evidence="4">EamA domain-containing protein</fullName>
    </recommendedName>
</protein>
<dbReference type="SUPFAM" id="SSF103481">
    <property type="entry name" value="Multidrug resistance efflux transporter EmrE"/>
    <property type="match status" value="1"/>
</dbReference>
<feature type="transmembrane region" description="Helical" evidence="1">
    <location>
        <begin position="72"/>
        <end position="95"/>
    </location>
</feature>
<feature type="transmembrane region" description="Helical" evidence="1">
    <location>
        <begin position="45"/>
        <end position="65"/>
    </location>
</feature>
<organism evidence="2 3">
    <name type="scientific">Hymenolepis diminuta</name>
    <name type="common">Rat tapeworm</name>
    <dbReference type="NCBI Taxonomy" id="6216"/>
    <lineage>
        <taxon>Eukaryota</taxon>
        <taxon>Metazoa</taxon>
        <taxon>Spiralia</taxon>
        <taxon>Lophotrochozoa</taxon>
        <taxon>Platyhelminthes</taxon>
        <taxon>Cestoda</taxon>
        <taxon>Eucestoda</taxon>
        <taxon>Cyclophyllidea</taxon>
        <taxon>Hymenolepididae</taxon>
        <taxon>Hymenolepis</taxon>
    </lineage>
</organism>
<sequence length="127" mass="14290">MLSVILAIASGVLAASSAAWTKIAQQPDFEFYGYKDALSESARYVIQFGIFTFGNILMWLMFVTALKKSPNVVIVVILNNVANLYLSAFYGWWLFRETISVTWFFGALFLTVGCCLMYSPSKEVKKE</sequence>
<dbReference type="Proteomes" id="UP000321570">
    <property type="component" value="Unassembled WGS sequence"/>
</dbReference>
<evidence type="ECO:0008006" key="4">
    <source>
        <dbReference type="Google" id="ProtNLM"/>
    </source>
</evidence>
<accession>A0A564XVZ7</accession>
<dbReference type="InterPro" id="IPR037185">
    <property type="entry name" value="EmrE-like"/>
</dbReference>
<keyword evidence="3" id="KW-1185">Reference proteome</keyword>